<dbReference type="InterPro" id="IPR029044">
    <property type="entry name" value="Nucleotide-diphossugar_trans"/>
</dbReference>
<dbReference type="CDD" id="cd00761">
    <property type="entry name" value="Glyco_tranf_GTA_type"/>
    <property type="match status" value="1"/>
</dbReference>
<evidence type="ECO:0000256" key="2">
    <source>
        <dbReference type="ARBA" id="ARBA00022679"/>
    </source>
</evidence>
<dbReference type="RefSeq" id="WP_201426911.1">
    <property type="nucleotide sequence ID" value="NZ_JAEQMG010000040.1"/>
</dbReference>
<evidence type="ECO:0000313" key="4">
    <source>
        <dbReference type="EMBL" id="MBK6087606.1"/>
    </source>
</evidence>
<dbReference type="Gene3D" id="3.90.550.10">
    <property type="entry name" value="Spore Coat Polysaccharide Biosynthesis Protein SpsA, Chain A"/>
    <property type="match status" value="1"/>
</dbReference>
<dbReference type="AlphaFoldDB" id="A0A934WPB3"/>
<dbReference type="EMBL" id="JAEQMG010000040">
    <property type="protein sequence ID" value="MBK6087606.1"/>
    <property type="molecule type" value="Genomic_DNA"/>
</dbReference>
<dbReference type="InterPro" id="IPR001173">
    <property type="entry name" value="Glyco_trans_2-like"/>
</dbReference>
<protein>
    <submittedName>
        <fullName evidence="4">Glycosyltransferase</fullName>
    </submittedName>
</protein>
<keyword evidence="1" id="KW-0328">Glycosyltransferase</keyword>
<name>A0A934WPB3_9FIRM</name>
<reference evidence="4" key="1">
    <citation type="submission" date="2021-01" db="EMBL/GenBank/DDBJ databases">
        <title>Genome public.</title>
        <authorList>
            <person name="Liu C."/>
            <person name="Sun Q."/>
        </authorList>
    </citation>
    <scope>NUCLEOTIDE SEQUENCE</scope>
    <source>
        <strain evidence="4">M6</strain>
    </source>
</reference>
<keyword evidence="5" id="KW-1185">Reference proteome</keyword>
<evidence type="ECO:0000313" key="5">
    <source>
        <dbReference type="Proteomes" id="UP000633365"/>
    </source>
</evidence>
<dbReference type="Pfam" id="PF00535">
    <property type="entry name" value="Glycos_transf_2"/>
    <property type="match status" value="1"/>
</dbReference>
<keyword evidence="2" id="KW-0808">Transferase</keyword>
<dbReference type="Proteomes" id="UP000633365">
    <property type="component" value="Unassembled WGS sequence"/>
</dbReference>
<sequence length="323" mass="37165">MKCEKSLISIIVPIYNVEAYLDKCVASLIQQTYCHLEIILVDDGSLDDCPQMCDDWAKKDSRIKVIHKQNGGLSDARNAGMSVATGEWIAFIDSDDWIENDAFEKIYLRSQADKSDVVSCGVKWVKEDDTLINEVTVSQEEVLDTKSAMREIIVDGKLKQHVWNKLYKRSLIADIPFEKGKYHEDVFWSYQVFGRAKKVSLMTESFYHYIQRSDSIMGESYSPKRLDALDAMYQRCEYVKEIIPNLYGEASLGYINSCMYHLQCALLAKQPSNVLQNIVDRIPYCNKKTVISSASKKQRIWLNLFFRFPVMTAQLRNKLKVGI</sequence>
<gene>
    <name evidence="4" type="ORF">JKK62_02895</name>
</gene>
<dbReference type="PANTHER" id="PTHR22916:SF51">
    <property type="entry name" value="GLYCOSYLTRANSFERASE EPSH-RELATED"/>
    <property type="match status" value="1"/>
</dbReference>
<dbReference type="SUPFAM" id="SSF53448">
    <property type="entry name" value="Nucleotide-diphospho-sugar transferases"/>
    <property type="match status" value="1"/>
</dbReference>
<accession>A0A934WPB3</accession>
<evidence type="ECO:0000256" key="1">
    <source>
        <dbReference type="ARBA" id="ARBA00022676"/>
    </source>
</evidence>
<feature type="domain" description="Glycosyltransferase 2-like" evidence="3">
    <location>
        <begin position="9"/>
        <end position="140"/>
    </location>
</feature>
<dbReference type="PANTHER" id="PTHR22916">
    <property type="entry name" value="GLYCOSYLTRANSFERASE"/>
    <property type="match status" value="1"/>
</dbReference>
<proteinExistence type="predicted"/>
<dbReference type="GO" id="GO:0016757">
    <property type="term" value="F:glycosyltransferase activity"/>
    <property type="evidence" value="ECO:0007669"/>
    <property type="project" value="UniProtKB-KW"/>
</dbReference>
<comment type="caution">
    <text evidence="4">The sequence shown here is derived from an EMBL/GenBank/DDBJ whole genome shotgun (WGS) entry which is preliminary data.</text>
</comment>
<evidence type="ECO:0000259" key="3">
    <source>
        <dbReference type="Pfam" id="PF00535"/>
    </source>
</evidence>
<organism evidence="4 5">
    <name type="scientific">Ruminococcus difficilis</name>
    <dbReference type="NCBI Taxonomy" id="2763069"/>
    <lineage>
        <taxon>Bacteria</taxon>
        <taxon>Bacillati</taxon>
        <taxon>Bacillota</taxon>
        <taxon>Clostridia</taxon>
        <taxon>Eubacteriales</taxon>
        <taxon>Oscillospiraceae</taxon>
        <taxon>Ruminococcus</taxon>
    </lineage>
</organism>